<dbReference type="CDD" id="cd04301">
    <property type="entry name" value="NAT_SF"/>
    <property type="match status" value="1"/>
</dbReference>
<dbReference type="PROSITE" id="PS51186">
    <property type="entry name" value="GNAT"/>
    <property type="match status" value="1"/>
</dbReference>
<dbReference type="PANTHER" id="PTHR43420">
    <property type="entry name" value="ACETYLTRANSFERASE"/>
    <property type="match status" value="1"/>
</dbReference>
<organism evidence="4 5">
    <name type="scientific">Virgisporangium aurantiacum</name>
    <dbReference type="NCBI Taxonomy" id="175570"/>
    <lineage>
        <taxon>Bacteria</taxon>
        <taxon>Bacillati</taxon>
        <taxon>Actinomycetota</taxon>
        <taxon>Actinomycetes</taxon>
        <taxon>Micromonosporales</taxon>
        <taxon>Micromonosporaceae</taxon>
        <taxon>Virgisporangium</taxon>
    </lineage>
</organism>
<accession>A0A8J4E556</accession>
<keyword evidence="2" id="KW-0012">Acyltransferase</keyword>
<keyword evidence="1" id="KW-0808">Transferase</keyword>
<name>A0A8J4E556_9ACTN</name>
<dbReference type="RefSeq" id="WP_204008488.1">
    <property type="nucleotide sequence ID" value="NZ_BOPG01000082.1"/>
</dbReference>
<evidence type="ECO:0000313" key="4">
    <source>
        <dbReference type="EMBL" id="GIJ62680.1"/>
    </source>
</evidence>
<dbReference type="Proteomes" id="UP000612585">
    <property type="component" value="Unassembled WGS sequence"/>
</dbReference>
<dbReference type="SUPFAM" id="SSF55729">
    <property type="entry name" value="Acyl-CoA N-acyltransferases (Nat)"/>
    <property type="match status" value="1"/>
</dbReference>
<gene>
    <name evidence="4" type="ORF">Vau01_101960</name>
</gene>
<keyword evidence="5" id="KW-1185">Reference proteome</keyword>
<evidence type="ECO:0000256" key="1">
    <source>
        <dbReference type="ARBA" id="ARBA00022679"/>
    </source>
</evidence>
<dbReference type="InterPro" id="IPR016181">
    <property type="entry name" value="Acyl_CoA_acyltransferase"/>
</dbReference>
<dbReference type="Gene3D" id="3.40.630.30">
    <property type="match status" value="1"/>
</dbReference>
<evidence type="ECO:0000313" key="5">
    <source>
        <dbReference type="Proteomes" id="UP000612585"/>
    </source>
</evidence>
<dbReference type="EMBL" id="BOPG01000082">
    <property type="protein sequence ID" value="GIJ62680.1"/>
    <property type="molecule type" value="Genomic_DNA"/>
</dbReference>
<evidence type="ECO:0000256" key="2">
    <source>
        <dbReference type="ARBA" id="ARBA00023315"/>
    </source>
</evidence>
<proteinExistence type="predicted"/>
<dbReference type="Pfam" id="PF00583">
    <property type="entry name" value="Acetyltransf_1"/>
    <property type="match status" value="1"/>
</dbReference>
<dbReference type="AlphaFoldDB" id="A0A8J4E556"/>
<dbReference type="GO" id="GO:0016747">
    <property type="term" value="F:acyltransferase activity, transferring groups other than amino-acyl groups"/>
    <property type="evidence" value="ECO:0007669"/>
    <property type="project" value="InterPro"/>
</dbReference>
<dbReference type="InterPro" id="IPR050680">
    <property type="entry name" value="YpeA/RimI_acetyltransf"/>
</dbReference>
<sequence>MLDLAIEPADEGDLPRLTAALGHRSFLDKRMEFTRQGHGLLLAASRGALAVGFVYLWLGPAHEAELQRWLPGVPILNRLFVGKPHRRQGVGTAIVEEAARLLREAGHKQVALGVDPHNGVRRLYDRLGFREWDHGLVTGRADADLGSGRVNRHQEETFTILVRDL</sequence>
<evidence type="ECO:0000259" key="3">
    <source>
        <dbReference type="PROSITE" id="PS51186"/>
    </source>
</evidence>
<reference evidence="4" key="1">
    <citation type="submission" date="2021-01" db="EMBL/GenBank/DDBJ databases">
        <title>Whole genome shotgun sequence of Virgisporangium aurantiacum NBRC 16421.</title>
        <authorList>
            <person name="Komaki H."/>
            <person name="Tamura T."/>
        </authorList>
    </citation>
    <scope>NUCLEOTIDE SEQUENCE</scope>
    <source>
        <strain evidence="4">NBRC 16421</strain>
    </source>
</reference>
<protein>
    <recommendedName>
        <fullName evidence="3">N-acetyltransferase domain-containing protein</fullName>
    </recommendedName>
</protein>
<dbReference type="InterPro" id="IPR000182">
    <property type="entry name" value="GNAT_dom"/>
</dbReference>
<comment type="caution">
    <text evidence="4">The sequence shown here is derived from an EMBL/GenBank/DDBJ whole genome shotgun (WGS) entry which is preliminary data.</text>
</comment>
<feature type="domain" description="N-acetyltransferase" evidence="3">
    <location>
        <begin position="4"/>
        <end position="161"/>
    </location>
</feature>